<evidence type="ECO:0000256" key="1">
    <source>
        <dbReference type="ARBA" id="ARBA00004651"/>
    </source>
</evidence>
<evidence type="ECO:0000256" key="5">
    <source>
        <dbReference type="ARBA" id="ARBA00022989"/>
    </source>
</evidence>
<keyword evidence="10" id="KW-1185">Reference proteome</keyword>
<dbReference type="PANTHER" id="PTHR30151">
    <property type="entry name" value="ALKANE SULFONATE ABC TRANSPORTER-RELATED, MEMBRANE SUBUNIT"/>
    <property type="match status" value="1"/>
</dbReference>
<dbReference type="InterPro" id="IPR000515">
    <property type="entry name" value="MetI-like"/>
</dbReference>
<keyword evidence="4 7" id="KW-0812">Transmembrane</keyword>
<comment type="subcellular location">
    <subcellularLocation>
        <location evidence="1 7">Cell membrane</location>
        <topology evidence="1 7">Multi-pass membrane protein</topology>
    </subcellularLocation>
</comment>
<dbReference type="PANTHER" id="PTHR30151:SF19">
    <property type="entry name" value="ABC TRANSPORTER PERMEASE"/>
    <property type="match status" value="1"/>
</dbReference>
<evidence type="ECO:0000313" key="10">
    <source>
        <dbReference type="Proteomes" id="UP001595900"/>
    </source>
</evidence>
<sequence length="292" mass="31295">MTTIPGTPVVTSTPRSKALDSLVGLPRRTARRRRGALFPSEPANWKIAVTVVAIVVGIVIAWELLADAGIVKVFFWSKPSMIWRSFVTNITKGTMIADIRFTFTSTILGFVIGVAGGAAIGLSFWWSRFYAKVAEPLLIALEAMPKLALAPMIVLALGIGLSSKVAMATAIVIIIQILNAHSAVRRVDRDEQTLLYSLGASRWQVFAKVVVPATLPAIIASFCVSIGLALTGAIVGEYIGSQSGLGRMIQLAASTFDMSLIWVGVFTLAVMALLLYVVVGIVERVLIRLIQG</sequence>
<protein>
    <submittedName>
        <fullName evidence="9">ABC transporter permease</fullName>
    </submittedName>
</protein>
<evidence type="ECO:0000256" key="7">
    <source>
        <dbReference type="RuleBase" id="RU363032"/>
    </source>
</evidence>
<dbReference type="EMBL" id="JBHSCN010000003">
    <property type="protein sequence ID" value="MFC4242578.1"/>
    <property type="molecule type" value="Genomic_DNA"/>
</dbReference>
<accession>A0ABV8Q4P3</accession>
<name>A0ABV8Q4P3_9MICO</name>
<feature type="domain" description="ABC transmembrane type-1" evidence="8">
    <location>
        <begin position="95"/>
        <end position="283"/>
    </location>
</feature>
<proteinExistence type="inferred from homology"/>
<gene>
    <name evidence="9" type="ORF">ACFOYW_04265</name>
</gene>
<comment type="similarity">
    <text evidence="7">Belongs to the binding-protein-dependent transport system permease family.</text>
</comment>
<reference evidence="10" key="1">
    <citation type="journal article" date="2019" name="Int. J. Syst. Evol. Microbiol.">
        <title>The Global Catalogue of Microorganisms (GCM) 10K type strain sequencing project: providing services to taxonomists for standard genome sequencing and annotation.</title>
        <authorList>
            <consortium name="The Broad Institute Genomics Platform"/>
            <consortium name="The Broad Institute Genome Sequencing Center for Infectious Disease"/>
            <person name="Wu L."/>
            <person name="Ma J."/>
        </authorList>
    </citation>
    <scope>NUCLEOTIDE SEQUENCE [LARGE SCALE GENOMIC DNA]</scope>
    <source>
        <strain evidence="10">CGMCC 1.10363</strain>
    </source>
</reference>
<evidence type="ECO:0000259" key="8">
    <source>
        <dbReference type="PROSITE" id="PS50928"/>
    </source>
</evidence>
<comment type="caution">
    <text evidence="9">The sequence shown here is derived from an EMBL/GenBank/DDBJ whole genome shotgun (WGS) entry which is preliminary data.</text>
</comment>
<evidence type="ECO:0000256" key="4">
    <source>
        <dbReference type="ARBA" id="ARBA00022692"/>
    </source>
</evidence>
<feature type="transmembrane region" description="Helical" evidence="7">
    <location>
        <begin position="101"/>
        <end position="127"/>
    </location>
</feature>
<feature type="transmembrane region" description="Helical" evidence="7">
    <location>
        <begin position="47"/>
        <end position="75"/>
    </location>
</feature>
<keyword evidence="2 7" id="KW-0813">Transport</keyword>
<dbReference type="Proteomes" id="UP001595900">
    <property type="component" value="Unassembled WGS sequence"/>
</dbReference>
<keyword evidence="6 7" id="KW-0472">Membrane</keyword>
<evidence type="ECO:0000313" key="9">
    <source>
        <dbReference type="EMBL" id="MFC4242578.1"/>
    </source>
</evidence>
<feature type="transmembrane region" description="Helical" evidence="7">
    <location>
        <begin position="259"/>
        <end position="282"/>
    </location>
</feature>
<feature type="transmembrane region" description="Helical" evidence="7">
    <location>
        <begin position="209"/>
        <end position="239"/>
    </location>
</feature>
<dbReference type="CDD" id="cd06261">
    <property type="entry name" value="TM_PBP2"/>
    <property type="match status" value="1"/>
</dbReference>
<organism evidence="9 10">
    <name type="scientific">Gryllotalpicola reticulitermitis</name>
    <dbReference type="NCBI Taxonomy" id="1184153"/>
    <lineage>
        <taxon>Bacteria</taxon>
        <taxon>Bacillati</taxon>
        <taxon>Actinomycetota</taxon>
        <taxon>Actinomycetes</taxon>
        <taxon>Micrococcales</taxon>
        <taxon>Microbacteriaceae</taxon>
        <taxon>Gryllotalpicola</taxon>
    </lineage>
</organism>
<dbReference type="SUPFAM" id="SSF161098">
    <property type="entry name" value="MetI-like"/>
    <property type="match status" value="1"/>
</dbReference>
<evidence type="ECO:0000256" key="2">
    <source>
        <dbReference type="ARBA" id="ARBA00022448"/>
    </source>
</evidence>
<dbReference type="Gene3D" id="1.10.3720.10">
    <property type="entry name" value="MetI-like"/>
    <property type="match status" value="1"/>
</dbReference>
<evidence type="ECO:0000256" key="6">
    <source>
        <dbReference type="ARBA" id="ARBA00023136"/>
    </source>
</evidence>
<keyword evidence="5 7" id="KW-1133">Transmembrane helix</keyword>
<dbReference type="InterPro" id="IPR035906">
    <property type="entry name" value="MetI-like_sf"/>
</dbReference>
<feature type="transmembrane region" description="Helical" evidence="7">
    <location>
        <begin position="147"/>
        <end position="178"/>
    </location>
</feature>
<dbReference type="PROSITE" id="PS50928">
    <property type="entry name" value="ABC_TM1"/>
    <property type="match status" value="1"/>
</dbReference>
<dbReference type="Pfam" id="PF00528">
    <property type="entry name" value="BPD_transp_1"/>
    <property type="match status" value="1"/>
</dbReference>
<evidence type="ECO:0000256" key="3">
    <source>
        <dbReference type="ARBA" id="ARBA00022475"/>
    </source>
</evidence>
<keyword evidence="3" id="KW-1003">Cell membrane</keyword>
<dbReference type="RefSeq" id="WP_390227445.1">
    <property type="nucleotide sequence ID" value="NZ_JBHSCN010000003.1"/>
</dbReference>